<dbReference type="OrthoDB" id="7474595at2"/>
<keyword evidence="3" id="KW-1185">Reference proteome</keyword>
<comment type="caution">
    <text evidence="2">The sequence shown here is derived from an EMBL/GenBank/DDBJ whole genome shotgun (WGS) entry which is preliminary data.</text>
</comment>
<evidence type="ECO:0008006" key="4">
    <source>
        <dbReference type="Google" id="ProtNLM"/>
    </source>
</evidence>
<accession>A0A2U0SI08</accession>
<dbReference type="AlphaFoldDB" id="A0A2U0SI08"/>
<evidence type="ECO:0000313" key="3">
    <source>
        <dbReference type="Proteomes" id="UP000245890"/>
    </source>
</evidence>
<keyword evidence="1" id="KW-0812">Transmembrane</keyword>
<organism evidence="2 3">
    <name type="scientific">Sphingomonas pokkalii</name>
    <dbReference type="NCBI Taxonomy" id="2175090"/>
    <lineage>
        <taxon>Bacteria</taxon>
        <taxon>Pseudomonadati</taxon>
        <taxon>Pseudomonadota</taxon>
        <taxon>Alphaproteobacteria</taxon>
        <taxon>Sphingomonadales</taxon>
        <taxon>Sphingomonadaceae</taxon>
        <taxon>Sphingomonas</taxon>
    </lineage>
</organism>
<evidence type="ECO:0000313" key="2">
    <source>
        <dbReference type="EMBL" id="PVX30975.1"/>
    </source>
</evidence>
<proteinExistence type="predicted"/>
<gene>
    <name evidence="2" type="ORF">DD559_17920</name>
</gene>
<feature type="transmembrane region" description="Helical" evidence="1">
    <location>
        <begin position="68"/>
        <end position="85"/>
    </location>
</feature>
<dbReference type="RefSeq" id="WP_116470369.1">
    <property type="nucleotide sequence ID" value="NZ_QENQ01000001.1"/>
</dbReference>
<name>A0A2U0SI08_9SPHN</name>
<evidence type="ECO:0000256" key="1">
    <source>
        <dbReference type="SAM" id="Phobius"/>
    </source>
</evidence>
<protein>
    <recommendedName>
        <fullName evidence="4">Holin</fullName>
    </recommendedName>
</protein>
<dbReference type="EMBL" id="QENQ01000001">
    <property type="protein sequence ID" value="PVX30975.1"/>
    <property type="molecule type" value="Genomic_DNA"/>
</dbReference>
<reference evidence="2 3" key="1">
    <citation type="submission" date="2018-05" db="EMBL/GenBank/DDBJ databases">
        <title>Description of Sphingomonas pokkalii sp nov, isolated from the rhizosphere of saline tolerant pokkali rice and its draft genome analysis.</title>
        <authorList>
            <person name="Menon R."/>
            <person name="Kumari S."/>
            <person name="Rameshkumar N."/>
        </authorList>
    </citation>
    <scope>NUCLEOTIDE SEQUENCE [LARGE SCALE GENOMIC DNA]</scope>
    <source>
        <strain evidence="2 3">L3B27</strain>
    </source>
</reference>
<feature type="transmembrane region" description="Helical" evidence="1">
    <location>
        <begin position="6"/>
        <end position="30"/>
    </location>
</feature>
<keyword evidence="1" id="KW-0472">Membrane</keyword>
<feature type="transmembrane region" description="Helical" evidence="1">
    <location>
        <begin position="42"/>
        <end position="62"/>
    </location>
</feature>
<sequence length="114" mass="11927">MEQKIAALLDACFAILSGIAPGAIGAAVGLAWRKGLTWRERFVQLAVGIVVSWFAGRAIGAIWSLDPFVLQGIAFTIGMIAFEATPRFIAAAADVAGTIPASLRDHFLGKGGDQ</sequence>
<keyword evidence="1" id="KW-1133">Transmembrane helix</keyword>
<dbReference type="Proteomes" id="UP000245890">
    <property type="component" value="Unassembled WGS sequence"/>
</dbReference>